<proteinExistence type="predicted"/>
<reference evidence="1" key="1">
    <citation type="submission" date="2022-07" db="EMBL/GenBank/DDBJ databases">
        <title>Phylogenomic reconstructions and comparative analyses of Kickxellomycotina fungi.</title>
        <authorList>
            <person name="Reynolds N.K."/>
            <person name="Stajich J.E."/>
            <person name="Barry K."/>
            <person name="Grigoriev I.V."/>
            <person name="Crous P."/>
            <person name="Smith M.E."/>
        </authorList>
    </citation>
    <scope>NUCLEOTIDE SEQUENCE</scope>
    <source>
        <strain evidence="1">CBS 109366</strain>
    </source>
</reference>
<keyword evidence="2" id="KW-1185">Reference proteome</keyword>
<dbReference type="EMBL" id="JANBUJ010001156">
    <property type="protein sequence ID" value="KAJ2768509.1"/>
    <property type="molecule type" value="Genomic_DNA"/>
</dbReference>
<protein>
    <submittedName>
        <fullName evidence="1">Protein OS-9</fullName>
    </submittedName>
</protein>
<evidence type="ECO:0000313" key="2">
    <source>
        <dbReference type="Proteomes" id="UP001140234"/>
    </source>
</evidence>
<comment type="caution">
    <text evidence="1">The sequence shown here is derived from an EMBL/GenBank/DDBJ whole genome shotgun (WGS) entry which is preliminary data.</text>
</comment>
<sequence length="520" mass="56821">MSAPNTGDHLKNLLASIPTGMSKQDAMAKLGTKAVDEGGRLKIACPGNSQHCLYINITDGKVSAVLAVGVDEARVFSPADIMDDVHEVPRFRIRMLDELLPASQLSEAVDALRSRAHDAEQRQAAGEAASEAAGEQDGAPAARVNASTLIYDPVVANAGNRWRFVCQVPRMASIRSAMAAEMASQAEAVERDVRAEEQGAIVRGLELLRPLQNTCFTYKSGLWFFEYCHNRSVRQYYRMAPDKNGRVAEIEYILGEYSHRRRLPTLQLPADSTDADSTSSAELLRTTHIHKDGRRHYLAQLWAGGTICDVTRQPRDVEIQYHCDPTGPERIAMVEEVAICQYVVVIHTPRLCVDAGFYDTAASTVFNISCQHVVPDSEYNELMARDRLIRPPPLADEMDEADDDSVPLALLGRGLDGNPGTRGDVAAELGGESAAKAASDGKQRQRQQKPQVVVSLSDPALIEATRQRKEVLRRLLEFAYGDIGVAVKFAEGASPDEDEAPPAVDAGRGTRKTPNAHEEL</sequence>
<name>A0ACC1JVY3_9FUNG</name>
<evidence type="ECO:0000313" key="1">
    <source>
        <dbReference type="EMBL" id="KAJ2768509.1"/>
    </source>
</evidence>
<organism evidence="1 2">
    <name type="scientific">Coemansia nantahalensis</name>
    <dbReference type="NCBI Taxonomy" id="2789366"/>
    <lineage>
        <taxon>Eukaryota</taxon>
        <taxon>Fungi</taxon>
        <taxon>Fungi incertae sedis</taxon>
        <taxon>Zoopagomycota</taxon>
        <taxon>Kickxellomycotina</taxon>
        <taxon>Kickxellomycetes</taxon>
        <taxon>Kickxellales</taxon>
        <taxon>Kickxellaceae</taxon>
        <taxon>Coemansia</taxon>
    </lineage>
</organism>
<dbReference type="Proteomes" id="UP001140234">
    <property type="component" value="Unassembled WGS sequence"/>
</dbReference>
<accession>A0ACC1JVY3</accession>
<gene>
    <name evidence="1" type="primary">YOS9</name>
    <name evidence="1" type="ORF">IWQ57_003505</name>
</gene>